<accession>A0AAX1K4Z9</accession>
<name>A0AAX1K4Z9_STRMG</name>
<evidence type="ECO:0000313" key="2">
    <source>
        <dbReference type="Proteomes" id="UP000595884"/>
    </source>
</evidence>
<evidence type="ECO:0000313" key="1">
    <source>
        <dbReference type="EMBL" id="QQL48231.1"/>
    </source>
</evidence>
<gene>
    <name evidence="1" type="ORF">IGS65_006280</name>
</gene>
<dbReference type="EMBL" id="CP066294">
    <property type="protein sequence ID" value="QQL48231.1"/>
    <property type="molecule type" value="Genomic_DNA"/>
</dbReference>
<protein>
    <submittedName>
        <fullName evidence="1">Uncharacterized protein</fullName>
    </submittedName>
</protein>
<dbReference type="SUPFAM" id="SSF51569">
    <property type="entry name" value="Aldolase"/>
    <property type="match status" value="1"/>
</dbReference>
<organism evidence="1 2">
    <name type="scientific">Streptococcus mutans</name>
    <dbReference type="NCBI Taxonomy" id="1309"/>
    <lineage>
        <taxon>Bacteria</taxon>
        <taxon>Bacillati</taxon>
        <taxon>Bacillota</taxon>
        <taxon>Bacilli</taxon>
        <taxon>Lactobacillales</taxon>
        <taxon>Streptococcaceae</taxon>
        <taxon>Streptococcus</taxon>
    </lineage>
</organism>
<dbReference type="RefSeq" id="WP_002275464.1">
    <property type="nucleotide sequence ID" value="NZ_CP066294.2"/>
</dbReference>
<reference evidence="2" key="1">
    <citation type="submission" date="2020-12" db="EMBL/GenBank/DDBJ databases">
        <authorList>
            <person name="Wen Z.T."/>
        </authorList>
    </citation>
    <scope>NUCLEOTIDE SEQUENCE [LARGE SCALE GENOMIC DNA]</scope>
    <source>
        <strain evidence="2">27-3</strain>
    </source>
</reference>
<dbReference type="Proteomes" id="UP000595884">
    <property type="component" value="Chromosome"/>
</dbReference>
<dbReference type="AlphaFoldDB" id="A0AAX1K4Z9"/>
<sequence length="67" mass="7174">MSGGIDYVSLYYNRMENLNIATTIALIAGNIAQARAAAKVLGASYKKVEQINRTLEVGVSTVTVNLN</sequence>
<proteinExistence type="predicted"/>